<protein>
    <submittedName>
        <fullName evidence="3">Arylamine N-acetyltransferase</fullName>
    </submittedName>
</protein>
<dbReference type="PANTHER" id="PTHR11786">
    <property type="entry name" value="N-HYDROXYARYLAMINE O-ACETYLTRANSFERASE"/>
    <property type="match status" value="1"/>
</dbReference>
<dbReference type="InterPro" id="IPR038765">
    <property type="entry name" value="Papain-like_cys_pep_sf"/>
</dbReference>
<evidence type="ECO:0000256" key="2">
    <source>
        <dbReference type="SAM" id="MobiDB-lite"/>
    </source>
</evidence>
<dbReference type="EMBL" id="JBHMCR010000009">
    <property type="protein sequence ID" value="MFB9521858.1"/>
    <property type="molecule type" value="Genomic_DNA"/>
</dbReference>
<evidence type="ECO:0000313" key="3">
    <source>
        <dbReference type="EMBL" id="MFB9521858.1"/>
    </source>
</evidence>
<dbReference type="InterPro" id="IPR001447">
    <property type="entry name" value="Arylamine_N-AcTrfase"/>
</dbReference>
<proteinExistence type="inferred from homology"/>
<accession>A0ABV5PGI0</accession>
<reference evidence="3 4" key="1">
    <citation type="submission" date="2024-09" db="EMBL/GenBank/DDBJ databases">
        <authorList>
            <person name="Sun Q."/>
            <person name="Mori K."/>
        </authorList>
    </citation>
    <scope>NUCLEOTIDE SEQUENCE [LARGE SCALE GENOMIC DNA]</scope>
    <source>
        <strain evidence="3 4">JCM 4362</strain>
    </source>
</reference>
<comment type="similarity">
    <text evidence="1">Belongs to the arylamine N-acetyltransferase family.</text>
</comment>
<dbReference type="Proteomes" id="UP001589718">
    <property type="component" value="Unassembled WGS sequence"/>
</dbReference>
<name>A0ABV5PGI0_STRCM</name>
<dbReference type="Gene3D" id="3.30.2140.10">
    <property type="entry name" value="Arylamine N-acetyltransferase"/>
    <property type="match status" value="1"/>
</dbReference>
<evidence type="ECO:0000256" key="1">
    <source>
        <dbReference type="ARBA" id="ARBA00006547"/>
    </source>
</evidence>
<dbReference type="SUPFAM" id="SSF54001">
    <property type="entry name" value="Cysteine proteinases"/>
    <property type="match status" value="1"/>
</dbReference>
<dbReference type="Gene3D" id="2.40.128.150">
    <property type="entry name" value="Cysteine proteinases"/>
    <property type="match status" value="1"/>
</dbReference>
<dbReference type="PANTHER" id="PTHR11786:SF0">
    <property type="entry name" value="ARYLAMINE N-ACETYLTRANSFERASE 4-RELATED"/>
    <property type="match status" value="1"/>
</dbReference>
<organism evidence="3 4">
    <name type="scientific">Streptomyces cremeus</name>
    <dbReference type="NCBI Taxonomy" id="66881"/>
    <lineage>
        <taxon>Bacteria</taxon>
        <taxon>Bacillati</taxon>
        <taxon>Actinomycetota</taxon>
        <taxon>Actinomycetes</taxon>
        <taxon>Kitasatosporales</taxon>
        <taxon>Streptomycetaceae</taxon>
        <taxon>Streptomyces</taxon>
    </lineage>
</organism>
<dbReference type="Pfam" id="PF00797">
    <property type="entry name" value="Acetyltransf_2"/>
    <property type="match status" value="1"/>
</dbReference>
<keyword evidence="4" id="KW-1185">Reference proteome</keyword>
<sequence>MWNSEALDLDAYLKKTGYEGPREPSLEALRALHRGHVLELRWSTVDAMLHHDVPLDLSSLQDKLVAGGRGGYCFEHVSLFAAVLEAFGFEFFAVQGRVVMGSEKMLPATHALLVVELDGRRWLCDVGFGASMLEPVELVPGGAGSEVEQDGWRYRLRERAEITPGARGWELLQPASGPEAGRDGDGAANGDGDGDGDGWMVRHNFTLTPQYPVDFRASNHFVATSSHSPFSHRLYVQRVLPGTLHILDELRLTTSTAGGGLPAVTRDLEPAEVPGVLAETFGIQQSEEEARLLVARLAANAAASRASA</sequence>
<evidence type="ECO:0000313" key="4">
    <source>
        <dbReference type="Proteomes" id="UP001589718"/>
    </source>
</evidence>
<dbReference type="RefSeq" id="WP_345228614.1">
    <property type="nucleotide sequence ID" value="NZ_BAAAXE010000015.1"/>
</dbReference>
<comment type="caution">
    <text evidence="3">The sequence shown here is derived from an EMBL/GenBank/DDBJ whole genome shotgun (WGS) entry which is preliminary data.</text>
</comment>
<feature type="region of interest" description="Disordered" evidence="2">
    <location>
        <begin position="170"/>
        <end position="201"/>
    </location>
</feature>
<gene>
    <name evidence="3" type="ORF">ACFFTU_18090</name>
</gene>